<accession>A0A0F9QP80</accession>
<name>A0A0F9QP80_9ZZZZ</name>
<dbReference type="EMBL" id="LAZR01001803">
    <property type="protein sequence ID" value="KKN38797.1"/>
    <property type="molecule type" value="Genomic_DNA"/>
</dbReference>
<dbReference type="AlphaFoldDB" id="A0A0F9QP80"/>
<gene>
    <name evidence="1" type="ORF">LCGC14_0749880</name>
</gene>
<organism evidence="1">
    <name type="scientific">marine sediment metagenome</name>
    <dbReference type="NCBI Taxonomy" id="412755"/>
    <lineage>
        <taxon>unclassified sequences</taxon>
        <taxon>metagenomes</taxon>
        <taxon>ecological metagenomes</taxon>
    </lineage>
</organism>
<sequence>MANAKEVVLTKNAFNKKGIYELRTQVVKVPELNALMDLPPEQTATMVVQQLDLGGVLESRGERDDLVRNMIDGIVAASVKATEVEEEAKKVLKKESPDVLHRIAIISRGLKDPKLNDSDILFLAKKFPTVARRLVDVILMLTDKGADLKKNSTG</sequence>
<evidence type="ECO:0000313" key="1">
    <source>
        <dbReference type="EMBL" id="KKN38797.1"/>
    </source>
</evidence>
<comment type="caution">
    <text evidence="1">The sequence shown here is derived from an EMBL/GenBank/DDBJ whole genome shotgun (WGS) entry which is preliminary data.</text>
</comment>
<reference evidence="1" key="1">
    <citation type="journal article" date="2015" name="Nature">
        <title>Complex archaea that bridge the gap between prokaryotes and eukaryotes.</title>
        <authorList>
            <person name="Spang A."/>
            <person name="Saw J.H."/>
            <person name="Jorgensen S.L."/>
            <person name="Zaremba-Niedzwiedzka K."/>
            <person name="Martijn J."/>
            <person name="Lind A.E."/>
            <person name="van Eijk R."/>
            <person name="Schleper C."/>
            <person name="Guy L."/>
            <person name="Ettema T.J."/>
        </authorList>
    </citation>
    <scope>NUCLEOTIDE SEQUENCE</scope>
</reference>
<protein>
    <submittedName>
        <fullName evidence="1">Uncharacterized protein</fullName>
    </submittedName>
</protein>
<proteinExistence type="predicted"/>